<gene>
    <name evidence="2" type="ORF">BQ2448_565</name>
</gene>
<accession>A0A238F999</accession>
<dbReference type="InterPro" id="IPR011990">
    <property type="entry name" value="TPR-like_helical_dom_sf"/>
</dbReference>
<dbReference type="STRING" id="269621.A0A238F999"/>
<dbReference type="EMBL" id="FMSP01000003">
    <property type="protein sequence ID" value="SCV68444.1"/>
    <property type="molecule type" value="Genomic_DNA"/>
</dbReference>
<organism evidence="2 3">
    <name type="scientific">Microbotryum intermedium</name>
    <dbReference type="NCBI Taxonomy" id="269621"/>
    <lineage>
        <taxon>Eukaryota</taxon>
        <taxon>Fungi</taxon>
        <taxon>Dikarya</taxon>
        <taxon>Basidiomycota</taxon>
        <taxon>Pucciniomycotina</taxon>
        <taxon>Microbotryomycetes</taxon>
        <taxon>Microbotryales</taxon>
        <taxon>Microbotryaceae</taxon>
        <taxon>Microbotryum</taxon>
    </lineage>
</organism>
<dbReference type="SUPFAM" id="SSF48452">
    <property type="entry name" value="TPR-like"/>
    <property type="match status" value="1"/>
</dbReference>
<dbReference type="CDD" id="cd24142">
    <property type="entry name" value="ACL4-like"/>
    <property type="match status" value="1"/>
</dbReference>
<name>A0A238F999_9BASI</name>
<keyword evidence="3" id="KW-1185">Reference proteome</keyword>
<sequence length="410" mass="45338">MGRTKNKSRTKNNTKTVATKATTAAAIPDAAQTVEAVIAQVQRLLVQAATSIAHQDYASARSTCSTAVDRSQTIQTEGDVAAGQLLRDAFEILATVELELGEVHVARQHFLSSLSLSKTLPNPSPAPHLYLAQLSSPLDSLQHFSQALEIIQTKLIELQSPRPEGMTDEEVEEERSELKRSASKALVGMTELYLTDLCFESDAEARCEQYLAQAAQIDPTDPEVFQTLASVRLSQQRPLEASEAATQSWSLWRNLDADSASYPSSSSRLALAQLLLELQRFGDALDVLQRLEMEDDEDPEVWYLSGWSWWLLGSSREESAKKGDEAGTIEGDEPVESQEECWSEARLCFENYLKLDEKDSSGSDPEQLKHVKELLAKLFQSGIVASAGQEEEGVDEWVEDDDEPDQAMEE</sequence>
<dbReference type="Gene3D" id="1.25.40.10">
    <property type="entry name" value="Tetratricopeptide repeat domain"/>
    <property type="match status" value="1"/>
</dbReference>
<evidence type="ECO:0000256" key="1">
    <source>
        <dbReference type="SAM" id="MobiDB-lite"/>
    </source>
</evidence>
<feature type="region of interest" description="Disordered" evidence="1">
    <location>
        <begin position="385"/>
        <end position="410"/>
    </location>
</feature>
<reference evidence="3" key="1">
    <citation type="submission" date="2016-09" db="EMBL/GenBank/DDBJ databases">
        <authorList>
            <person name="Jeantristanb JTB J.-T."/>
            <person name="Ricardo R."/>
        </authorList>
    </citation>
    <scope>NUCLEOTIDE SEQUENCE [LARGE SCALE GENOMIC DNA]</scope>
</reference>
<protein>
    <submittedName>
        <fullName evidence="2">BQ2448_565 protein</fullName>
    </submittedName>
</protein>
<dbReference type="OrthoDB" id="1914839at2759"/>
<dbReference type="Proteomes" id="UP000198372">
    <property type="component" value="Unassembled WGS sequence"/>
</dbReference>
<evidence type="ECO:0000313" key="2">
    <source>
        <dbReference type="EMBL" id="SCV68444.1"/>
    </source>
</evidence>
<proteinExistence type="predicted"/>
<evidence type="ECO:0000313" key="3">
    <source>
        <dbReference type="Proteomes" id="UP000198372"/>
    </source>
</evidence>
<dbReference type="AlphaFoldDB" id="A0A238F999"/>
<feature type="compositionally biased region" description="Acidic residues" evidence="1">
    <location>
        <begin position="389"/>
        <end position="410"/>
    </location>
</feature>